<evidence type="ECO:0000313" key="1">
    <source>
        <dbReference type="EMBL" id="PYI03694.1"/>
    </source>
</evidence>
<name>A0A319EIX2_ASPSB</name>
<keyword evidence="2" id="KW-1185">Reference proteome</keyword>
<reference evidence="1 2" key="1">
    <citation type="submission" date="2018-02" db="EMBL/GenBank/DDBJ databases">
        <title>The genomes of Aspergillus section Nigri reveals drivers in fungal speciation.</title>
        <authorList>
            <consortium name="DOE Joint Genome Institute"/>
            <person name="Vesth T.C."/>
            <person name="Nybo J."/>
            <person name="Theobald S."/>
            <person name="Brandl J."/>
            <person name="Frisvad J.C."/>
            <person name="Nielsen K.F."/>
            <person name="Lyhne E.K."/>
            <person name="Kogle M.E."/>
            <person name="Kuo A."/>
            <person name="Riley R."/>
            <person name="Clum A."/>
            <person name="Nolan M."/>
            <person name="Lipzen A."/>
            <person name="Salamov A."/>
            <person name="Henrissat B."/>
            <person name="Wiebenga A."/>
            <person name="De vries R.P."/>
            <person name="Grigoriev I.V."/>
            <person name="Mortensen U.H."/>
            <person name="Andersen M.R."/>
            <person name="Baker S.E."/>
        </authorList>
    </citation>
    <scope>NUCLEOTIDE SEQUENCE [LARGE SCALE GENOMIC DNA]</scope>
    <source>
        <strain evidence="1 2">CBS 121057</strain>
    </source>
</reference>
<dbReference type="Proteomes" id="UP000248423">
    <property type="component" value="Unassembled WGS sequence"/>
</dbReference>
<sequence length="177" mass="20192">MCAPQARCQLRFPCCQQSCSKELKQVRCEPRRKTCSKHAGIVSPSQLEFFYRGDVKCGISLLRVRYQPRPPCFRKGALKTGCELWYPCIHILQGSVFPASFYQSYSMYRGDVNCDPLYRGDDKCDPLCRGDVNCGFHAADRVALKLQGPHLHLHLHQSYLVYRGDVTCDIACPYYGI</sequence>
<gene>
    <name evidence="1" type="ORF">BO78DRAFT_389133</name>
</gene>
<dbReference type="VEuPathDB" id="FungiDB:BO78DRAFT_389133"/>
<organism evidence="1 2">
    <name type="scientific">Aspergillus sclerotiicarbonarius (strain CBS 121057 / IBT 28362)</name>
    <dbReference type="NCBI Taxonomy" id="1448318"/>
    <lineage>
        <taxon>Eukaryota</taxon>
        <taxon>Fungi</taxon>
        <taxon>Dikarya</taxon>
        <taxon>Ascomycota</taxon>
        <taxon>Pezizomycotina</taxon>
        <taxon>Eurotiomycetes</taxon>
        <taxon>Eurotiomycetidae</taxon>
        <taxon>Eurotiales</taxon>
        <taxon>Aspergillaceae</taxon>
        <taxon>Aspergillus</taxon>
        <taxon>Aspergillus subgen. Circumdati</taxon>
    </lineage>
</organism>
<evidence type="ECO:0000313" key="2">
    <source>
        <dbReference type="Proteomes" id="UP000248423"/>
    </source>
</evidence>
<dbReference type="EMBL" id="KZ826377">
    <property type="protein sequence ID" value="PYI03694.1"/>
    <property type="molecule type" value="Genomic_DNA"/>
</dbReference>
<accession>A0A319EIX2</accession>
<protein>
    <submittedName>
        <fullName evidence="1">Uncharacterized protein</fullName>
    </submittedName>
</protein>
<dbReference type="AlphaFoldDB" id="A0A319EIX2"/>
<proteinExistence type="predicted"/>